<dbReference type="Gene3D" id="2.30.110.10">
    <property type="entry name" value="Electron Transport, Fmn-binding Protein, Chain A"/>
    <property type="match status" value="1"/>
</dbReference>
<keyword evidence="2 4" id="KW-0560">Oxidoreductase</keyword>
<dbReference type="InterPro" id="IPR002563">
    <property type="entry name" value="Flavin_Rdtase-like_dom"/>
</dbReference>
<dbReference type="GO" id="GO:0042602">
    <property type="term" value="F:riboflavin reductase (NADPH) activity"/>
    <property type="evidence" value="ECO:0007669"/>
    <property type="project" value="TreeGrafter"/>
</dbReference>
<sequence>MDTHPEAAVADTALFRGVLGHFCTGVVVVSALGPDGPKGLTCQSFASLSLDPPLVLFSPARTSTSWPRIREIGTFCVSVLAEGQQQLSAQLARSGTDKFAGVEWSTTPLGAPRLTGAVAWLDCTLHAEYDGGDHTIVVAAVRHLGAQPHVRPLLYYQGRYATLNFQHFSPHGSPQYSIDSAHGSTRR</sequence>
<evidence type="ECO:0000313" key="4">
    <source>
        <dbReference type="EMBL" id="SOR77371.1"/>
    </source>
</evidence>
<keyword evidence="5" id="KW-1185">Reference proteome</keyword>
<reference evidence="5" key="1">
    <citation type="submission" date="2017-11" db="EMBL/GenBank/DDBJ databases">
        <authorList>
            <person name="Wibberg D."/>
        </authorList>
    </citation>
    <scope>NUCLEOTIDE SEQUENCE [LARGE SCALE GENOMIC DNA]</scope>
</reference>
<dbReference type="SUPFAM" id="SSF50475">
    <property type="entry name" value="FMN-binding split barrel"/>
    <property type="match status" value="1"/>
</dbReference>
<dbReference type="SMART" id="SM00903">
    <property type="entry name" value="Flavin_Reduct"/>
    <property type="match status" value="1"/>
</dbReference>
<evidence type="ECO:0000256" key="1">
    <source>
        <dbReference type="ARBA" id="ARBA00008898"/>
    </source>
</evidence>
<dbReference type="Pfam" id="PF01613">
    <property type="entry name" value="Flavin_Reduct"/>
    <property type="match status" value="1"/>
</dbReference>
<dbReference type="Proteomes" id="UP000235464">
    <property type="component" value="Chromosome I"/>
</dbReference>
<protein>
    <submittedName>
        <fullName evidence="4">Flavin-dependent monooxygenase, reductase subunit HsaB</fullName>
        <ecNumber evidence="4">1.5.1.36</ecNumber>
    </submittedName>
</protein>
<dbReference type="AlphaFoldDB" id="A0A2N9B215"/>
<dbReference type="PANTHER" id="PTHR30466">
    <property type="entry name" value="FLAVIN REDUCTASE"/>
    <property type="match status" value="1"/>
</dbReference>
<dbReference type="InterPro" id="IPR050268">
    <property type="entry name" value="NADH-dep_flavin_reductase"/>
</dbReference>
<evidence type="ECO:0000313" key="5">
    <source>
        <dbReference type="Proteomes" id="UP000235464"/>
    </source>
</evidence>
<evidence type="ECO:0000259" key="3">
    <source>
        <dbReference type="SMART" id="SM00903"/>
    </source>
</evidence>
<dbReference type="OrthoDB" id="3677205at2"/>
<dbReference type="EC" id="1.5.1.36" evidence="4"/>
<dbReference type="EMBL" id="LT963352">
    <property type="protein sequence ID" value="SOR77371.1"/>
    <property type="molecule type" value="Genomic_DNA"/>
</dbReference>
<dbReference type="GO" id="GO:0004497">
    <property type="term" value="F:monooxygenase activity"/>
    <property type="evidence" value="ECO:0007669"/>
    <property type="project" value="UniProtKB-KW"/>
</dbReference>
<keyword evidence="4" id="KW-0503">Monooxygenase</keyword>
<dbReference type="InterPro" id="IPR012349">
    <property type="entry name" value="Split_barrel_FMN-bd"/>
</dbReference>
<organism evidence="4 5">
    <name type="scientific">Streptomyces chartreusis NRRL 3882</name>
    <dbReference type="NCBI Taxonomy" id="1079985"/>
    <lineage>
        <taxon>Bacteria</taxon>
        <taxon>Bacillati</taxon>
        <taxon>Actinomycetota</taxon>
        <taxon>Actinomycetes</taxon>
        <taxon>Kitasatosporales</taxon>
        <taxon>Streptomycetaceae</taxon>
        <taxon>Streptomyces</taxon>
    </lineage>
</organism>
<evidence type="ECO:0000256" key="2">
    <source>
        <dbReference type="ARBA" id="ARBA00023002"/>
    </source>
</evidence>
<gene>
    <name evidence="4" type="primary">hsaB_1</name>
    <name evidence="4" type="ORF">SCNRRL3882_0843</name>
</gene>
<proteinExistence type="inferred from homology"/>
<dbReference type="PANTHER" id="PTHR30466:SF11">
    <property type="entry name" value="FLAVIN-DEPENDENT MONOOXYGENASE, REDUCTASE SUBUNIT HSAB"/>
    <property type="match status" value="1"/>
</dbReference>
<accession>A0A2N9B215</accession>
<dbReference type="GO" id="GO:0036382">
    <property type="term" value="F:flavin reductase (NADH) activity"/>
    <property type="evidence" value="ECO:0007669"/>
    <property type="project" value="UniProtKB-EC"/>
</dbReference>
<dbReference type="RefSeq" id="WP_102514965.1">
    <property type="nucleotide sequence ID" value="NZ_LT962942.1"/>
</dbReference>
<dbReference type="GO" id="GO:0010181">
    <property type="term" value="F:FMN binding"/>
    <property type="evidence" value="ECO:0007669"/>
    <property type="project" value="InterPro"/>
</dbReference>
<comment type="similarity">
    <text evidence="1">Belongs to the non-flavoprotein flavin reductase family.</text>
</comment>
<feature type="domain" description="Flavin reductase like" evidence="3">
    <location>
        <begin position="19"/>
        <end position="162"/>
    </location>
</feature>
<name>A0A2N9B215_STRCX</name>